<evidence type="ECO:0000256" key="1">
    <source>
        <dbReference type="SAM" id="Phobius"/>
    </source>
</evidence>
<protein>
    <submittedName>
        <fullName evidence="2">Uncharacterized protein</fullName>
    </submittedName>
</protein>
<evidence type="ECO:0000313" key="3">
    <source>
        <dbReference type="Proteomes" id="UP000290932"/>
    </source>
</evidence>
<feature type="transmembrane region" description="Helical" evidence="1">
    <location>
        <begin position="12"/>
        <end position="34"/>
    </location>
</feature>
<accession>A0A498H2W4</accession>
<keyword evidence="3" id="KW-1185">Reference proteome</keyword>
<gene>
    <name evidence="2" type="ORF">ABH15_09440</name>
</gene>
<dbReference type="Proteomes" id="UP000290932">
    <property type="component" value="Unassembled WGS sequence"/>
</dbReference>
<comment type="caution">
    <text evidence="2">The sequence shown here is derived from an EMBL/GenBank/DDBJ whole genome shotgun (WGS) entry which is preliminary data.</text>
</comment>
<dbReference type="EMBL" id="LHQS01000002">
    <property type="protein sequence ID" value="RXE56326.1"/>
    <property type="molecule type" value="Genomic_DNA"/>
</dbReference>
<proteinExistence type="predicted"/>
<organism evidence="2 3">
    <name type="scientific">Methanoculleus taiwanensis</name>
    <dbReference type="NCBI Taxonomy" id="1550565"/>
    <lineage>
        <taxon>Archaea</taxon>
        <taxon>Methanobacteriati</taxon>
        <taxon>Methanobacteriota</taxon>
        <taxon>Stenosarchaea group</taxon>
        <taxon>Methanomicrobia</taxon>
        <taxon>Methanomicrobiales</taxon>
        <taxon>Methanomicrobiaceae</taxon>
        <taxon>Methanoculleus</taxon>
    </lineage>
</organism>
<dbReference type="AlphaFoldDB" id="A0A498H2W4"/>
<evidence type="ECO:0000313" key="2">
    <source>
        <dbReference type="EMBL" id="RXE56326.1"/>
    </source>
</evidence>
<dbReference type="RefSeq" id="WP_128694097.1">
    <property type="nucleotide sequence ID" value="NZ_LHQS01000002.1"/>
</dbReference>
<keyword evidence="1" id="KW-0812">Transmembrane</keyword>
<sequence>MDWHCEVIITRKLWLSALVPGLGLPAVAVAIGQYCLTGPTWYPAVCAAVLVVGCPSTGSG</sequence>
<reference evidence="2 3" key="1">
    <citation type="journal article" date="2015" name="Int. J. Syst. Evol. Microbiol.">
        <title>Methanoculleus taiwanensis sp. nov., a methanogen isolated from deep marine sediment at the deformation front area near Taiwan.</title>
        <authorList>
            <person name="Weng C.Y."/>
            <person name="Chen S.C."/>
            <person name="Lai M.C."/>
            <person name="Wu S.Y."/>
            <person name="Lin S."/>
            <person name="Yang T.F."/>
            <person name="Chen P.C."/>
        </authorList>
    </citation>
    <scope>NUCLEOTIDE SEQUENCE [LARGE SCALE GENOMIC DNA]</scope>
    <source>
        <strain evidence="2 3">CYW4</strain>
    </source>
</reference>
<keyword evidence="1" id="KW-1133">Transmembrane helix</keyword>
<keyword evidence="1" id="KW-0472">Membrane</keyword>
<name>A0A498H2W4_9EURY</name>